<keyword evidence="2" id="KW-1185">Reference proteome</keyword>
<dbReference type="Proteomes" id="UP001632037">
    <property type="component" value="Unassembled WGS sequence"/>
</dbReference>
<reference evidence="1 2" key="1">
    <citation type="submission" date="2024-09" db="EMBL/GenBank/DDBJ databases">
        <title>Genome sequencing and assembly of Phytophthora oleae, isolate VK10A, causative agent of rot of olive drupes.</title>
        <authorList>
            <person name="Conti Taguali S."/>
            <person name="Riolo M."/>
            <person name="La Spada F."/>
            <person name="Cacciola S.O."/>
            <person name="Dionisio G."/>
        </authorList>
    </citation>
    <scope>NUCLEOTIDE SEQUENCE [LARGE SCALE GENOMIC DNA]</scope>
    <source>
        <strain evidence="1 2">VK10A</strain>
    </source>
</reference>
<name>A0ABD3F8W3_9STRA</name>
<accession>A0ABD3F8W3</accession>
<sequence>MDTARAYVDFVQHRYEVSQGSLRQATQLEAEAIQERDRFRDQVRDFGALQMRYTGAERLTTKRRR</sequence>
<dbReference type="AlphaFoldDB" id="A0ABD3F8W3"/>
<gene>
    <name evidence="1" type="ORF">V7S43_013687</name>
</gene>
<protein>
    <submittedName>
        <fullName evidence="1">Uncharacterized protein</fullName>
    </submittedName>
</protein>
<organism evidence="1 2">
    <name type="scientific">Phytophthora oleae</name>
    <dbReference type="NCBI Taxonomy" id="2107226"/>
    <lineage>
        <taxon>Eukaryota</taxon>
        <taxon>Sar</taxon>
        <taxon>Stramenopiles</taxon>
        <taxon>Oomycota</taxon>
        <taxon>Peronosporomycetes</taxon>
        <taxon>Peronosporales</taxon>
        <taxon>Peronosporaceae</taxon>
        <taxon>Phytophthora</taxon>
    </lineage>
</organism>
<evidence type="ECO:0000313" key="2">
    <source>
        <dbReference type="Proteomes" id="UP001632037"/>
    </source>
</evidence>
<dbReference type="EMBL" id="JBIMZQ010000036">
    <property type="protein sequence ID" value="KAL3661489.1"/>
    <property type="molecule type" value="Genomic_DNA"/>
</dbReference>
<evidence type="ECO:0000313" key="1">
    <source>
        <dbReference type="EMBL" id="KAL3661489.1"/>
    </source>
</evidence>
<comment type="caution">
    <text evidence="1">The sequence shown here is derived from an EMBL/GenBank/DDBJ whole genome shotgun (WGS) entry which is preliminary data.</text>
</comment>
<proteinExistence type="predicted"/>